<dbReference type="Pfam" id="PF25583">
    <property type="entry name" value="WCX"/>
    <property type="match status" value="1"/>
</dbReference>
<evidence type="ECO:0000313" key="3">
    <source>
        <dbReference type="EMBL" id="WXG70714.1"/>
    </source>
</evidence>
<feature type="domain" description="WCX" evidence="2">
    <location>
        <begin position="250"/>
        <end position="323"/>
    </location>
</feature>
<dbReference type="Pfam" id="PF13280">
    <property type="entry name" value="WYL"/>
    <property type="match status" value="1"/>
</dbReference>
<dbReference type="InterPro" id="IPR051534">
    <property type="entry name" value="CBASS_pafABC_assoc_protein"/>
</dbReference>
<organism evidence="3 4">
    <name type="scientific">Rhodococcus sovatensis</name>
    <dbReference type="NCBI Taxonomy" id="1805840"/>
    <lineage>
        <taxon>Bacteria</taxon>
        <taxon>Bacillati</taxon>
        <taxon>Actinomycetota</taxon>
        <taxon>Actinomycetes</taxon>
        <taxon>Mycobacteriales</taxon>
        <taxon>Nocardiaceae</taxon>
        <taxon>Rhodococcus</taxon>
    </lineage>
</organism>
<proteinExistence type="predicted"/>
<accession>A0ABZ2PNU1</accession>
<dbReference type="PANTHER" id="PTHR34580">
    <property type="match status" value="1"/>
</dbReference>
<dbReference type="PANTHER" id="PTHR34580:SF3">
    <property type="entry name" value="PROTEIN PAFB"/>
    <property type="match status" value="1"/>
</dbReference>
<dbReference type="InterPro" id="IPR026881">
    <property type="entry name" value="WYL_dom"/>
</dbReference>
<evidence type="ECO:0000259" key="2">
    <source>
        <dbReference type="Pfam" id="PF25583"/>
    </source>
</evidence>
<evidence type="ECO:0000259" key="1">
    <source>
        <dbReference type="Pfam" id="PF13280"/>
    </source>
</evidence>
<dbReference type="PROSITE" id="PS52050">
    <property type="entry name" value="WYL"/>
    <property type="match status" value="1"/>
</dbReference>
<dbReference type="Proteomes" id="UP001432000">
    <property type="component" value="Chromosome"/>
</dbReference>
<sequence>MAITKVERLMNLVICLLSTRQFVTAERIKDSVAGYGDSGSDEAFSRMFERDKNELRDLGVPLETGISVGNGGVEGYRINRDAYELPEIDLTREESAAVAVAVQLWESPELTSAAQSALVKLRAAGIQVDQDESAASVTAVPARTRGSEPALGALLAAVDAGRSVRFQHRSSATDPFTVRTVEPWGVVTFRGRWYLVGHDVDRNDTRTFRLSRIGDDVEAFGRTGTVHKPDDVDLQSIVERVAGTAEVSGTATVWVAHDGAVEIRRMGTIIEDRTVGERGGSVVRMPVRSWEWVTRLIAGHGPDALVLDPPALRADVIAALRSAVSEGVR</sequence>
<protein>
    <submittedName>
        <fullName evidence="3">YafY family protein</fullName>
    </submittedName>
</protein>
<keyword evidence="4" id="KW-1185">Reference proteome</keyword>
<dbReference type="InterPro" id="IPR057727">
    <property type="entry name" value="WCX_dom"/>
</dbReference>
<reference evidence="3 4" key="1">
    <citation type="submission" date="2024-03" db="EMBL/GenBank/DDBJ databases">
        <title>Natural products discovery in diverse microorganisms through a two-stage MS feature dereplication strategy.</title>
        <authorList>
            <person name="Zhang R."/>
        </authorList>
    </citation>
    <scope>NUCLEOTIDE SEQUENCE [LARGE SCALE GENOMIC DNA]</scope>
    <source>
        <strain evidence="3 4">18930</strain>
    </source>
</reference>
<feature type="domain" description="WYL" evidence="1">
    <location>
        <begin position="150"/>
        <end position="214"/>
    </location>
</feature>
<dbReference type="EMBL" id="CP147846">
    <property type="protein sequence ID" value="WXG70714.1"/>
    <property type="molecule type" value="Genomic_DNA"/>
</dbReference>
<evidence type="ECO:0000313" key="4">
    <source>
        <dbReference type="Proteomes" id="UP001432000"/>
    </source>
</evidence>
<gene>
    <name evidence="3" type="ORF">WDS16_09570</name>
</gene>
<name>A0ABZ2PNU1_9NOCA</name>
<dbReference type="RefSeq" id="WP_338892296.1">
    <property type="nucleotide sequence ID" value="NZ_CP147846.1"/>
</dbReference>